<dbReference type="InterPro" id="IPR002919">
    <property type="entry name" value="TIL_dom"/>
</dbReference>
<evidence type="ECO:0000259" key="4">
    <source>
        <dbReference type="Pfam" id="PF01826"/>
    </source>
</evidence>
<evidence type="ECO:0000256" key="1">
    <source>
        <dbReference type="ARBA" id="ARBA00022690"/>
    </source>
</evidence>
<dbReference type="Gene3D" id="2.10.25.10">
    <property type="entry name" value="Laminin"/>
    <property type="match status" value="1"/>
</dbReference>
<dbReference type="CDD" id="cd19941">
    <property type="entry name" value="TIL"/>
    <property type="match status" value="1"/>
</dbReference>
<proteinExistence type="predicted"/>
<protein>
    <submittedName>
        <fullName evidence="5">TIL domain containing protein</fullName>
    </submittedName>
</protein>
<dbReference type="Pfam" id="PF01826">
    <property type="entry name" value="TIL"/>
    <property type="match status" value="1"/>
</dbReference>
<evidence type="ECO:0000313" key="5">
    <source>
        <dbReference type="EMBL" id="JAP85570.1"/>
    </source>
</evidence>
<dbReference type="AlphaFoldDB" id="A0A131Z483"/>
<dbReference type="InterPro" id="IPR036084">
    <property type="entry name" value="Ser_inhib-like_sf"/>
</dbReference>
<evidence type="ECO:0000256" key="3">
    <source>
        <dbReference type="SAM" id="SignalP"/>
    </source>
</evidence>
<dbReference type="InterPro" id="IPR051368">
    <property type="entry name" value="SerProtInhib-TIL_Domain"/>
</dbReference>
<organism evidence="5">
    <name type="scientific">Rhipicephalus appendiculatus</name>
    <name type="common">Brown ear tick</name>
    <dbReference type="NCBI Taxonomy" id="34631"/>
    <lineage>
        <taxon>Eukaryota</taxon>
        <taxon>Metazoa</taxon>
        <taxon>Ecdysozoa</taxon>
        <taxon>Arthropoda</taxon>
        <taxon>Chelicerata</taxon>
        <taxon>Arachnida</taxon>
        <taxon>Acari</taxon>
        <taxon>Parasitiformes</taxon>
        <taxon>Ixodida</taxon>
        <taxon>Ixodoidea</taxon>
        <taxon>Ixodidae</taxon>
        <taxon>Rhipicephalinae</taxon>
        <taxon>Rhipicephalus</taxon>
        <taxon>Rhipicephalus</taxon>
    </lineage>
</organism>
<dbReference type="EMBL" id="GEDV01002987">
    <property type="protein sequence ID" value="JAP85570.1"/>
    <property type="molecule type" value="Transcribed_RNA"/>
</dbReference>
<keyword evidence="2" id="KW-1015">Disulfide bond</keyword>
<dbReference type="PANTHER" id="PTHR23259">
    <property type="entry name" value="RIDDLE"/>
    <property type="match status" value="1"/>
</dbReference>
<keyword evidence="1" id="KW-0646">Protease inhibitor</keyword>
<evidence type="ECO:0000256" key="2">
    <source>
        <dbReference type="ARBA" id="ARBA00023157"/>
    </source>
</evidence>
<feature type="signal peptide" evidence="3">
    <location>
        <begin position="1"/>
        <end position="24"/>
    </location>
</feature>
<dbReference type="PANTHER" id="PTHR23259:SF69">
    <property type="entry name" value="GEO11767P1-RELATED"/>
    <property type="match status" value="1"/>
</dbReference>
<feature type="domain" description="TIL" evidence="4">
    <location>
        <begin position="63"/>
        <end position="121"/>
    </location>
</feature>
<dbReference type="SUPFAM" id="SSF57567">
    <property type="entry name" value="Serine protease inhibitors"/>
    <property type="match status" value="1"/>
</dbReference>
<accession>A0A131Z483</accession>
<name>A0A131Z483_RHIAP</name>
<feature type="chain" id="PRO_5007286614" evidence="3">
    <location>
        <begin position="25"/>
        <end position="132"/>
    </location>
</feature>
<dbReference type="GO" id="GO:0030414">
    <property type="term" value="F:peptidase inhibitor activity"/>
    <property type="evidence" value="ECO:0007669"/>
    <property type="project" value="UniProtKB-KW"/>
</dbReference>
<sequence length="132" mass="14718">MAAMAIMSLTAMLVICVSLQPSLGQEQPAEALVAGRRSGWPSESRLTWLPSWPPAWLPPALRCGWGEVYKRCASSSCAEKRCSDIGKPKRIACTADCRSGCFCMRGFFRSEQGRCVLRLQCPQSRLNWFERS</sequence>
<reference evidence="5" key="1">
    <citation type="journal article" date="2016" name="Ticks Tick Borne Dis.">
        <title>De novo assembly and annotation of the salivary gland transcriptome of Rhipicephalus appendiculatus male and female ticks during blood feeding.</title>
        <authorList>
            <person name="de Castro M.H."/>
            <person name="de Klerk D."/>
            <person name="Pienaar R."/>
            <person name="Latif A.A."/>
            <person name="Rees D.J."/>
            <person name="Mans B.J."/>
        </authorList>
    </citation>
    <scope>NUCLEOTIDE SEQUENCE</scope>
    <source>
        <tissue evidence="5">Salivary glands</tissue>
    </source>
</reference>
<keyword evidence="3" id="KW-0732">Signal</keyword>